<feature type="region of interest" description="Disordered" evidence="1">
    <location>
        <begin position="481"/>
        <end position="754"/>
    </location>
</feature>
<feature type="compositionally biased region" description="Polar residues" evidence="1">
    <location>
        <begin position="715"/>
        <end position="731"/>
    </location>
</feature>
<dbReference type="EMBL" id="CAJPDS010000011">
    <property type="protein sequence ID" value="CAF9912383.1"/>
    <property type="molecule type" value="Genomic_DNA"/>
</dbReference>
<feature type="compositionally biased region" description="Polar residues" evidence="1">
    <location>
        <begin position="539"/>
        <end position="548"/>
    </location>
</feature>
<organism evidence="2 3">
    <name type="scientific">Heterodermia speciosa</name>
    <dbReference type="NCBI Taxonomy" id="116794"/>
    <lineage>
        <taxon>Eukaryota</taxon>
        <taxon>Fungi</taxon>
        <taxon>Dikarya</taxon>
        <taxon>Ascomycota</taxon>
        <taxon>Pezizomycotina</taxon>
        <taxon>Lecanoromycetes</taxon>
        <taxon>OSLEUM clade</taxon>
        <taxon>Lecanoromycetidae</taxon>
        <taxon>Caliciales</taxon>
        <taxon>Physciaceae</taxon>
        <taxon>Heterodermia</taxon>
    </lineage>
</organism>
<feature type="compositionally biased region" description="Basic residues" evidence="1">
    <location>
        <begin position="831"/>
        <end position="843"/>
    </location>
</feature>
<feature type="region of interest" description="Disordered" evidence="1">
    <location>
        <begin position="1233"/>
        <end position="1280"/>
    </location>
</feature>
<feature type="region of interest" description="Disordered" evidence="1">
    <location>
        <begin position="827"/>
        <end position="857"/>
    </location>
</feature>
<dbReference type="AlphaFoldDB" id="A0A8H3IBK8"/>
<feature type="region of interest" description="Disordered" evidence="1">
    <location>
        <begin position="210"/>
        <end position="235"/>
    </location>
</feature>
<evidence type="ECO:0000313" key="3">
    <source>
        <dbReference type="Proteomes" id="UP000664521"/>
    </source>
</evidence>
<feature type="compositionally biased region" description="Basic and acidic residues" evidence="1">
    <location>
        <begin position="1262"/>
        <end position="1280"/>
    </location>
</feature>
<protein>
    <submittedName>
        <fullName evidence="2">Uncharacterized protein</fullName>
    </submittedName>
</protein>
<dbReference type="Proteomes" id="UP000664521">
    <property type="component" value="Unassembled WGS sequence"/>
</dbReference>
<evidence type="ECO:0000256" key="1">
    <source>
        <dbReference type="SAM" id="MobiDB-lite"/>
    </source>
</evidence>
<evidence type="ECO:0000313" key="2">
    <source>
        <dbReference type="EMBL" id="CAF9912383.1"/>
    </source>
</evidence>
<accession>A0A8H3IBK8</accession>
<feature type="compositionally biased region" description="Polar residues" evidence="1">
    <location>
        <begin position="502"/>
        <end position="518"/>
    </location>
</feature>
<name>A0A8H3IBK8_9LECA</name>
<keyword evidence="3" id="KW-1185">Reference proteome</keyword>
<feature type="compositionally biased region" description="Polar residues" evidence="1">
    <location>
        <begin position="597"/>
        <end position="626"/>
    </location>
</feature>
<gene>
    <name evidence="2" type="ORF">HETSPECPRED_000925</name>
</gene>
<feature type="compositionally biased region" description="Polar residues" evidence="1">
    <location>
        <begin position="574"/>
        <end position="586"/>
    </location>
</feature>
<sequence>MAYFSTFRGMLEAYQPNGMNHPLGSDAGLGNDQLIALLRQHFPRECDGILNQISHSFQLYAWFDQNDLEKYGIGYLMSAINQIALENRCHLEKAKDFIKEWIKRKAAQVLSKTEPRTALQIFNQEELDLYGRVYLERALESIWIENEETARKARTAPKQLPVGNSHDTIVKDRPVADVISIQQPNEAPVQQPDDGDSDLRVGDDQFEDDAASFKPFGHKRSRSNPECAVDEEQSVAGATPIQLPARVRRNSDVEEWVTSYNLAKILGLKKDLTPTHVDMSLSPHSHIVHHASPQRSEGLNEVLHRRNQRPRQFLDTIRDMETVEMEPYKRSSCLTITPSEFRHEVTTWTRLPDYIKVDVVTDIYPNNAINTNIDRIPSVSSVRRQERVPRRFRDTPEGRSIQSHQAPAPEVQRLALADNSHTISHVDQQPPADNAKTEREPARNIIVPAVPDMHKLHQLLMKQKQAEESNIGVNNAQEAMASGEYDEARDSPPVSQDAGPSHATTVSKSQEGTISQTDRPAVRAPKELGQPDLAARKSSAGQTSSPAETRSPPLRTNLEVQSTDNSTDDPAKTAISSSNTFSQLQDFMNEDPAAVPSSESKILTSRSPSPEYSTPSDNSPSKQVTDNVDDLLPQGIAEPTFSSQPKTSRHSQGDDDDHQDNLPPTTDQRHESPSGIIVADSTAQSTQQIPPMHDSADPAPQAAKDGSVPAGDGSGQTVVQDTTSLNDSGMTGQPGEQDVTRDDTPDIAGQPVEQVVTQDVTRIDTSDIAGQPVEQVVTQDATRDNTSDIAGQPVEQVVMQDNVPGMIQSASFGNALDTNTLYPAAVASKAAKNKKKNLKRKEKKEREKREADQELNSESDIIASSSTAYGTRALFYRSERPFDSQPGQANNLPASSSLNQMAHEYYGTFDHSRTIETQVRSSPSSASTAGDRAKASKRRAVLSSYEDIQDTISQLCAQANLDAGQVAKDMVAEKKKQFEKGPASPANVKALGLLQTELDAYLTKPVGIKFRGTEVETEFTHSLIDYLRKWAEKKDVQSRRKTNLAREPTSDLPPLYSILFSALPPADSTTPPPVLSKLTNNTIDIANPDKPGEYMPATYNVKDTSNASSSATVTKAYTVQPGDVVHFSIVDGSVTAVLRAEKYVYRCGPVCKRDANIKQRLEQETSPEIAAVFWDNMVINMTHTWTEEGIDVALLREYIAPGMQGMQRGLWEQATMLEQSALLNLEEVSGLTERPFQEMDPRSNVPSELRGGSEEEGVGTWLKDRRQGEQVKIPENKDDE</sequence>
<comment type="caution">
    <text evidence="2">The sequence shown here is derived from an EMBL/GenBank/DDBJ whole genome shotgun (WGS) entry which is preliminary data.</text>
</comment>
<proteinExistence type="predicted"/>
<reference evidence="2" key="1">
    <citation type="submission" date="2021-03" db="EMBL/GenBank/DDBJ databases">
        <authorList>
            <person name="Tagirdzhanova G."/>
        </authorList>
    </citation>
    <scope>NUCLEOTIDE SEQUENCE</scope>
</reference>